<protein>
    <submittedName>
        <fullName evidence="1">Uncharacterized protein</fullName>
    </submittedName>
</protein>
<evidence type="ECO:0000313" key="1">
    <source>
        <dbReference type="EMBL" id="AAK94127.1"/>
    </source>
</evidence>
<sequence length="107" mass="11893">MPQTLLFLILLLLVTMVAVLIMRYPAQPPECKCEEGSGVDLTKLTARVDELEQKLGPMNTTLGKLNDDLSELSSSSDDKFSYINVAINELADSFKTMDQRLKVLEGE</sequence>
<dbReference type="RefSeq" id="NP_203353.1">
    <property type="nucleotide sequence ID" value="NC_003084.1"/>
</dbReference>
<organismHost>
    <name type="scientific">Culex nigripalpus</name>
    <dbReference type="NCBI Taxonomy" id="42429"/>
</organismHost>
<name>Q919M6_NPVCO</name>
<organism evidence="1 2">
    <name type="scientific">Culex nigripalpus nucleopolyhedrovirus (isolate Florida/1997)</name>
    <name type="common">CuniNPV</name>
    <dbReference type="NCBI Taxonomy" id="645993"/>
    <lineage>
        <taxon>Viruses</taxon>
        <taxon>Viruses incertae sedis</taxon>
        <taxon>Naldaviricetes</taxon>
        <taxon>Lefavirales</taxon>
        <taxon>Baculoviridae</taxon>
        <taxon>Deltabaculovirus</taxon>
    </lineage>
</organism>
<dbReference type="GeneID" id="921939"/>
<dbReference type="KEGG" id="vg:921939"/>
<proteinExistence type="predicted"/>
<keyword evidence="2" id="KW-1185">Reference proteome</keyword>
<dbReference type="EMBL" id="AF403738">
    <property type="protein sequence ID" value="AAK94127.1"/>
    <property type="molecule type" value="Genomic_DNA"/>
</dbReference>
<dbReference type="Proteomes" id="UP000006635">
    <property type="component" value="Segment"/>
</dbReference>
<gene>
    <name evidence="1" type="primary">CUN049</name>
</gene>
<accession>Q919M6</accession>
<evidence type="ECO:0000313" key="2">
    <source>
        <dbReference type="Proteomes" id="UP000006635"/>
    </source>
</evidence>
<reference evidence="1 2" key="1">
    <citation type="journal article" date="2001" name="J. Virol.">
        <title>Genome sequence of a baculovirus pathogenic for Culex nigripalpus.</title>
        <authorList>
            <person name="Afonso C.L."/>
            <person name="Tulman E.R."/>
            <person name="Lu Z."/>
            <person name="Balinsky C.A."/>
            <person name="Moser B.A."/>
            <person name="Becnel J.J."/>
            <person name="Rock D.L."/>
            <person name="Kutish G.F."/>
        </authorList>
    </citation>
    <scope>NUCLEOTIDE SEQUENCE [LARGE SCALE GENOMIC DNA]</scope>
    <source>
        <strain evidence="2">Isolate Florida/1997</strain>
    </source>
</reference>